<keyword evidence="3 6" id="KW-0812">Transmembrane</keyword>
<name>A0A1E3GU33_9GAMM</name>
<accession>A0A1E3GU33</accession>
<reference evidence="9 10" key="1">
    <citation type="submission" date="2016-07" db="EMBL/GenBank/DDBJ databases">
        <title>Draft Genome Sequence of Methylophaga muralis Bur 1.</title>
        <authorList>
            <person name="Vasilenko O.V."/>
            <person name="Doronina N.V."/>
            <person name="Shmareva M.N."/>
            <person name="Tarlachkov S.V."/>
            <person name="Mustakhimov I."/>
            <person name="Trotsenko Y.A."/>
        </authorList>
    </citation>
    <scope>NUCLEOTIDE SEQUENCE [LARGE SCALE GENOMIC DNA]</scope>
    <source>
        <strain evidence="9 10">Bur 1</strain>
    </source>
</reference>
<comment type="caution">
    <text evidence="9">The sequence shown here is derived from an EMBL/GenBank/DDBJ whole genome shotgun (WGS) entry which is preliminary data.</text>
</comment>
<keyword evidence="9" id="KW-0547">Nucleotide-binding</keyword>
<evidence type="ECO:0000256" key="2">
    <source>
        <dbReference type="ARBA" id="ARBA00022475"/>
    </source>
</evidence>
<feature type="domain" description="MacB-like periplasmic core" evidence="8">
    <location>
        <begin position="18"/>
        <end position="208"/>
    </location>
</feature>
<keyword evidence="2" id="KW-1003">Cell membrane</keyword>
<dbReference type="RefSeq" id="WP_069295214.1">
    <property type="nucleotide sequence ID" value="NZ_MCRI01000004.1"/>
</dbReference>
<protein>
    <submittedName>
        <fullName evidence="9">Macrolide transporter ATP-binding /permease protein</fullName>
    </submittedName>
</protein>
<evidence type="ECO:0000256" key="3">
    <source>
        <dbReference type="ARBA" id="ARBA00022692"/>
    </source>
</evidence>
<keyword evidence="10" id="KW-1185">Reference proteome</keyword>
<evidence type="ECO:0000313" key="9">
    <source>
        <dbReference type="EMBL" id="ODN67560.1"/>
    </source>
</evidence>
<feature type="transmembrane region" description="Helical" evidence="6">
    <location>
        <begin position="15"/>
        <end position="34"/>
    </location>
</feature>
<dbReference type="GO" id="GO:0005886">
    <property type="term" value="C:plasma membrane"/>
    <property type="evidence" value="ECO:0007669"/>
    <property type="project" value="UniProtKB-SubCell"/>
</dbReference>
<comment type="subcellular location">
    <subcellularLocation>
        <location evidence="1">Cell membrane</location>
        <topology evidence="1">Multi-pass membrane protein</topology>
    </subcellularLocation>
</comment>
<dbReference type="InterPro" id="IPR051125">
    <property type="entry name" value="ABC-4/HrtB_transporter"/>
</dbReference>
<dbReference type="PANTHER" id="PTHR43738:SF2">
    <property type="entry name" value="ABC TRANSPORTER PERMEASE"/>
    <property type="match status" value="1"/>
</dbReference>
<dbReference type="Proteomes" id="UP000094379">
    <property type="component" value="Unassembled WGS sequence"/>
</dbReference>
<feature type="transmembrane region" description="Helical" evidence="6">
    <location>
        <begin position="261"/>
        <end position="278"/>
    </location>
</feature>
<dbReference type="PATRIC" id="fig|291169.3.peg.670"/>
<dbReference type="Pfam" id="PF12704">
    <property type="entry name" value="MacB_PCD"/>
    <property type="match status" value="1"/>
</dbReference>
<keyword evidence="9" id="KW-0067">ATP-binding</keyword>
<evidence type="ECO:0000259" key="8">
    <source>
        <dbReference type="Pfam" id="PF12704"/>
    </source>
</evidence>
<dbReference type="InterPro" id="IPR025857">
    <property type="entry name" value="MacB_PCD"/>
</dbReference>
<dbReference type="Pfam" id="PF02687">
    <property type="entry name" value="FtsX"/>
    <property type="match status" value="1"/>
</dbReference>
<dbReference type="InterPro" id="IPR003838">
    <property type="entry name" value="ABC3_permease_C"/>
</dbReference>
<keyword evidence="4 6" id="KW-1133">Transmembrane helix</keyword>
<dbReference type="AlphaFoldDB" id="A0A1E3GU33"/>
<organism evidence="9 10">
    <name type="scientific">Methylophaga muralis</name>
    <dbReference type="NCBI Taxonomy" id="291169"/>
    <lineage>
        <taxon>Bacteria</taxon>
        <taxon>Pseudomonadati</taxon>
        <taxon>Pseudomonadota</taxon>
        <taxon>Gammaproteobacteria</taxon>
        <taxon>Thiotrichales</taxon>
        <taxon>Piscirickettsiaceae</taxon>
        <taxon>Methylophaga</taxon>
    </lineage>
</organism>
<feature type="transmembrane region" description="Helical" evidence="6">
    <location>
        <begin position="379"/>
        <end position="402"/>
    </location>
</feature>
<feature type="transmembrane region" description="Helical" evidence="6">
    <location>
        <begin position="327"/>
        <end position="351"/>
    </location>
</feature>
<gene>
    <name evidence="9" type="ORF">A9E74_00668</name>
</gene>
<dbReference type="PANTHER" id="PTHR43738">
    <property type="entry name" value="ABC TRANSPORTER, MEMBRANE PROTEIN"/>
    <property type="match status" value="1"/>
</dbReference>
<dbReference type="GO" id="GO:0005524">
    <property type="term" value="F:ATP binding"/>
    <property type="evidence" value="ECO:0007669"/>
    <property type="project" value="UniProtKB-KW"/>
</dbReference>
<feature type="domain" description="ABC3 transporter permease C-terminal" evidence="7">
    <location>
        <begin position="287"/>
        <end position="404"/>
    </location>
</feature>
<evidence type="ECO:0000313" key="10">
    <source>
        <dbReference type="Proteomes" id="UP000094379"/>
    </source>
</evidence>
<dbReference type="EMBL" id="MCRI01000004">
    <property type="protein sequence ID" value="ODN67560.1"/>
    <property type="molecule type" value="Genomic_DNA"/>
</dbReference>
<evidence type="ECO:0000259" key="7">
    <source>
        <dbReference type="Pfam" id="PF02687"/>
    </source>
</evidence>
<feature type="transmembrane region" description="Helical" evidence="6">
    <location>
        <begin position="284"/>
        <end position="306"/>
    </location>
</feature>
<sequence length="412" mass="45781">MLFKLAWKSLLARRVSVLLTVLMMTVSIFVLLSVETIRYQAKDSFSKTVSGVDLIVGARTGQVNLLLYSVFHIGVPTNNVSWQSYQEIATNPSVAWSIPISLGDSHRGYRVVGTSTDFFEFFRFGNKQALTFQHGKAFDEHFDAVIGSEVAKQLGYQVDDAIVLAHGIASTSFSKHDDHPFKITGILAPTGTPVDQSVYVSLQGIEAIHFNWQGGVRMPGTATPELADLQPKTITAFMLGLNSRIQTFNLQRQINEYRQEPLQAILPGATLMSLWTMLSSVEQLLLLIASLVLLGALIGMANMLLVSMRERRHELSVLRALGYRPGFLFALLQLEAMLISLAAAFTAFISLQLSMYVLKDWLLQEYGILLTRLSIINEFLFMLPLVLIASFLVALIPAISAYRQGLHQQLNL</sequence>
<evidence type="ECO:0000256" key="6">
    <source>
        <dbReference type="SAM" id="Phobius"/>
    </source>
</evidence>
<evidence type="ECO:0000256" key="4">
    <source>
        <dbReference type="ARBA" id="ARBA00022989"/>
    </source>
</evidence>
<evidence type="ECO:0000256" key="1">
    <source>
        <dbReference type="ARBA" id="ARBA00004651"/>
    </source>
</evidence>
<evidence type="ECO:0000256" key="5">
    <source>
        <dbReference type="ARBA" id="ARBA00023136"/>
    </source>
</evidence>
<keyword evidence="5 6" id="KW-0472">Membrane</keyword>
<proteinExistence type="predicted"/>
<dbReference type="STRING" id="291169.A9E74_00668"/>